<sequence>VDNPTFSIIIPFKSWSKELDECLTHIQKLSYSMFEVILLPDDEVGSPSFDFSLDIIPTGPINPAQKRDIGAKKARGVYLVLIDDDAYPQSDWLNVANQVLTSRSDVGAIGGPGITPKNDPFWARVSGAFFLSVTSGGFPERYISCPPRRSVDDWPSVNLIVRKSVYSLIGGFDSDYWPGEDTLFCLKIIKQAKLKILYIPNLVVWHHRRSGLRKHLRQIGNYGKHRGYFVKNYPETSYRIKYYIPTLWLVFVLSGATLSSVSPWLEWAYLAGWVAYLIALVFSWKEIMRFEPKTIAICATPYIFLSHLWYGGKFLEGLLSSKLKKSLGR</sequence>
<organism evidence="3">
    <name type="scientific">marine metagenome</name>
    <dbReference type="NCBI Taxonomy" id="408172"/>
    <lineage>
        <taxon>unclassified sequences</taxon>
        <taxon>metagenomes</taxon>
        <taxon>ecological metagenomes</taxon>
    </lineage>
</organism>
<dbReference type="Pfam" id="PF13632">
    <property type="entry name" value="Glyco_trans_2_3"/>
    <property type="match status" value="1"/>
</dbReference>
<dbReference type="PANTHER" id="PTHR43179">
    <property type="entry name" value="RHAMNOSYLTRANSFERASE WBBL"/>
    <property type="match status" value="1"/>
</dbReference>
<dbReference type="InterPro" id="IPR001173">
    <property type="entry name" value="Glyco_trans_2-like"/>
</dbReference>
<feature type="transmembrane region" description="Helical" evidence="1">
    <location>
        <begin position="242"/>
        <end position="261"/>
    </location>
</feature>
<dbReference type="InterPro" id="IPR029044">
    <property type="entry name" value="Nucleotide-diphossugar_trans"/>
</dbReference>
<evidence type="ECO:0000259" key="2">
    <source>
        <dbReference type="Pfam" id="PF13632"/>
    </source>
</evidence>
<dbReference type="Gene3D" id="3.90.550.10">
    <property type="entry name" value="Spore Coat Polysaccharide Biosynthesis Protein SpsA, Chain A"/>
    <property type="match status" value="1"/>
</dbReference>
<feature type="domain" description="Glycosyltransferase 2-like" evidence="2">
    <location>
        <begin position="79"/>
        <end position="281"/>
    </location>
</feature>
<name>A0A382NUB2_9ZZZZ</name>
<feature type="non-terminal residue" evidence="3">
    <location>
        <position position="1"/>
    </location>
</feature>
<feature type="transmembrane region" description="Helical" evidence="1">
    <location>
        <begin position="267"/>
        <end position="284"/>
    </location>
</feature>
<proteinExistence type="predicted"/>
<gene>
    <name evidence="3" type="ORF">METZ01_LOCUS317084</name>
</gene>
<dbReference type="PANTHER" id="PTHR43179:SF7">
    <property type="entry name" value="RHAMNOSYLTRANSFERASE WBBL"/>
    <property type="match status" value="1"/>
</dbReference>
<keyword evidence="1" id="KW-1133">Transmembrane helix</keyword>
<accession>A0A382NUB2</accession>
<dbReference type="EMBL" id="UINC01102532">
    <property type="protein sequence ID" value="SVC64230.1"/>
    <property type="molecule type" value="Genomic_DNA"/>
</dbReference>
<protein>
    <recommendedName>
        <fullName evidence="2">Glycosyltransferase 2-like domain-containing protein</fullName>
    </recommendedName>
</protein>
<evidence type="ECO:0000256" key="1">
    <source>
        <dbReference type="SAM" id="Phobius"/>
    </source>
</evidence>
<dbReference type="SUPFAM" id="SSF53448">
    <property type="entry name" value="Nucleotide-diphospho-sugar transferases"/>
    <property type="match status" value="1"/>
</dbReference>
<keyword evidence="1" id="KW-0472">Membrane</keyword>
<dbReference type="AlphaFoldDB" id="A0A382NUB2"/>
<keyword evidence="1" id="KW-0812">Transmembrane</keyword>
<evidence type="ECO:0000313" key="3">
    <source>
        <dbReference type="EMBL" id="SVC64230.1"/>
    </source>
</evidence>
<reference evidence="3" key="1">
    <citation type="submission" date="2018-05" db="EMBL/GenBank/DDBJ databases">
        <authorList>
            <person name="Lanie J.A."/>
            <person name="Ng W.-L."/>
            <person name="Kazmierczak K.M."/>
            <person name="Andrzejewski T.M."/>
            <person name="Davidsen T.M."/>
            <person name="Wayne K.J."/>
            <person name="Tettelin H."/>
            <person name="Glass J.I."/>
            <person name="Rusch D."/>
            <person name="Podicherti R."/>
            <person name="Tsui H.-C.T."/>
            <person name="Winkler M.E."/>
        </authorList>
    </citation>
    <scope>NUCLEOTIDE SEQUENCE</scope>
</reference>